<proteinExistence type="predicted"/>
<feature type="compositionally biased region" description="Basic residues" evidence="1">
    <location>
        <begin position="21"/>
        <end position="37"/>
    </location>
</feature>
<evidence type="ECO:0000313" key="2">
    <source>
        <dbReference type="EMBL" id="JAD59799.1"/>
    </source>
</evidence>
<name>A0A0A9B707_ARUDO</name>
<reference evidence="2" key="1">
    <citation type="submission" date="2014-09" db="EMBL/GenBank/DDBJ databases">
        <authorList>
            <person name="Magalhaes I.L.F."/>
            <person name="Oliveira U."/>
            <person name="Santos F.R."/>
            <person name="Vidigal T.H.D.A."/>
            <person name="Brescovit A.D."/>
            <person name="Santos A.J."/>
        </authorList>
    </citation>
    <scope>NUCLEOTIDE SEQUENCE</scope>
    <source>
        <tissue evidence="2">Shoot tissue taken approximately 20 cm above the soil surface</tissue>
    </source>
</reference>
<feature type="region of interest" description="Disordered" evidence="1">
    <location>
        <begin position="1"/>
        <end position="37"/>
    </location>
</feature>
<sequence length="62" mass="7170">MRHGTPQIGSPRSPRPPTALPKHRRGLHQRARQSRPVVRTHRFMRPGTPLNRTPKLLRCICC</sequence>
<reference evidence="2" key="2">
    <citation type="journal article" date="2015" name="Data Brief">
        <title>Shoot transcriptome of the giant reed, Arundo donax.</title>
        <authorList>
            <person name="Barrero R.A."/>
            <person name="Guerrero F.D."/>
            <person name="Moolhuijzen P."/>
            <person name="Goolsby J.A."/>
            <person name="Tidwell J."/>
            <person name="Bellgard S.E."/>
            <person name="Bellgard M.I."/>
        </authorList>
    </citation>
    <scope>NUCLEOTIDE SEQUENCE</scope>
    <source>
        <tissue evidence="2">Shoot tissue taken approximately 20 cm above the soil surface</tissue>
    </source>
</reference>
<dbReference type="AlphaFoldDB" id="A0A0A9B707"/>
<organism evidence="2">
    <name type="scientific">Arundo donax</name>
    <name type="common">Giant reed</name>
    <name type="synonym">Donax arundinaceus</name>
    <dbReference type="NCBI Taxonomy" id="35708"/>
    <lineage>
        <taxon>Eukaryota</taxon>
        <taxon>Viridiplantae</taxon>
        <taxon>Streptophyta</taxon>
        <taxon>Embryophyta</taxon>
        <taxon>Tracheophyta</taxon>
        <taxon>Spermatophyta</taxon>
        <taxon>Magnoliopsida</taxon>
        <taxon>Liliopsida</taxon>
        <taxon>Poales</taxon>
        <taxon>Poaceae</taxon>
        <taxon>PACMAD clade</taxon>
        <taxon>Arundinoideae</taxon>
        <taxon>Arundineae</taxon>
        <taxon>Arundo</taxon>
    </lineage>
</organism>
<dbReference type="EMBL" id="GBRH01238096">
    <property type="protein sequence ID" value="JAD59799.1"/>
    <property type="molecule type" value="Transcribed_RNA"/>
</dbReference>
<accession>A0A0A9B707</accession>
<protein>
    <submittedName>
        <fullName evidence="2">Uncharacterized protein</fullName>
    </submittedName>
</protein>
<evidence type="ECO:0000256" key="1">
    <source>
        <dbReference type="SAM" id="MobiDB-lite"/>
    </source>
</evidence>